<proteinExistence type="predicted"/>
<dbReference type="GO" id="GO:0005737">
    <property type="term" value="C:cytoplasm"/>
    <property type="evidence" value="ECO:0007669"/>
    <property type="project" value="TreeGrafter"/>
</dbReference>
<dbReference type="AlphaFoldDB" id="A0A7S0ZC77"/>
<gene>
    <name evidence="1" type="ORF">TOLI1172_LOCUS1770</name>
</gene>
<dbReference type="InterPro" id="IPR050648">
    <property type="entry name" value="F-box_LRR-repeat"/>
</dbReference>
<accession>A0A7S0ZC77</accession>
<dbReference type="EMBL" id="HBFP01002456">
    <property type="protein sequence ID" value="CAD8817381.1"/>
    <property type="molecule type" value="Transcribed_RNA"/>
</dbReference>
<name>A0A7S0ZC77_9RHOD</name>
<dbReference type="Gene3D" id="3.80.10.10">
    <property type="entry name" value="Ribonuclease Inhibitor"/>
    <property type="match status" value="1"/>
</dbReference>
<evidence type="ECO:0000313" key="1">
    <source>
        <dbReference type="EMBL" id="CAD8817381.1"/>
    </source>
</evidence>
<organism evidence="1">
    <name type="scientific">Timspurckia oligopyrenoides</name>
    <dbReference type="NCBI Taxonomy" id="708627"/>
    <lineage>
        <taxon>Eukaryota</taxon>
        <taxon>Rhodophyta</taxon>
        <taxon>Bangiophyceae</taxon>
        <taxon>Porphyridiales</taxon>
        <taxon>Porphyridiaceae</taxon>
        <taxon>Timspurckia</taxon>
    </lineage>
</organism>
<dbReference type="InterPro" id="IPR006553">
    <property type="entry name" value="Leu-rich_rpt_Cys-con_subtyp"/>
</dbReference>
<dbReference type="SUPFAM" id="SSF52047">
    <property type="entry name" value="RNI-like"/>
    <property type="match status" value="1"/>
</dbReference>
<dbReference type="PANTHER" id="PTHR13382">
    <property type="entry name" value="MITOCHONDRIAL ATP SYNTHASE COUPLING FACTOR B"/>
    <property type="match status" value="1"/>
</dbReference>
<sequence>MISSLNPFLCFSPEYSLAQTRITDSGVIQLCANIPSLEVLNLSRCAYITDTAVLAICGSYCRTLRTVDVANCHKVTDSAIRHLLKTCRKLETMDASRLPCRDLSDMLWIETEIFY</sequence>
<dbReference type="Pfam" id="PF13516">
    <property type="entry name" value="LRR_6"/>
    <property type="match status" value="2"/>
</dbReference>
<protein>
    <submittedName>
        <fullName evidence="1">Uncharacterized protein</fullName>
    </submittedName>
</protein>
<dbReference type="InterPro" id="IPR032675">
    <property type="entry name" value="LRR_dom_sf"/>
</dbReference>
<reference evidence="1" key="1">
    <citation type="submission" date="2021-01" db="EMBL/GenBank/DDBJ databases">
        <authorList>
            <person name="Corre E."/>
            <person name="Pelletier E."/>
            <person name="Niang G."/>
            <person name="Scheremetjew M."/>
            <person name="Finn R."/>
            <person name="Kale V."/>
            <person name="Holt S."/>
            <person name="Cochrane G."/>
            <person name="Meng A."/>
            <person name="Brown T."/>
            <person name="Cohen L."/>
        </authorList>
    </citation>
    <scope>NUCLEOTIDE SEQUENCE</scope>
    <source>
        <strain evidence="1">CCMP3278</strain>
    </source>
</reference>
<dbReference type="InterPro" id="IPR001611">
    <property type="entry name" value="Leu-rich_rpt"/>
</dbReference>
<dbReference type="PANTHER" id="PTHR13382:SF10">
    <property type="entry name" value="ATP SYNTHASE SUBUNIT S, MITOCHONDRIAL"/>
    <property type="match status" value="1"/>
</dbReference>
<dbReference type="SMART" id="SM00367">
    <property type="entry name" value="LRR_CC"/>
    <property type="match status" value="2"/>
</dbReference>